<evidence type="ECO:0000256" key="1">
    <source>
        <dbReference type="ARBA" id="ARBA00007613"/>
    </source>
</evidence>
<dbReference type="Proteomes" id="UP000029736">
    <property type="component" value="Unassembled WGS sequence"/>
</dbReference>
<dbReference type="AlphaFoldDB" id="A0A098RXN7"/>
<name>A0A098RXN7_9BACT</name>
<dbReference type="EMBL" id="JPOS01000098">
    <property type="protein sequence ID" value="KGE84949.1"/>
    <property type="molecule type" value="Genomic_DNA"/>
</dbReference>
<comment type="similarity">
    <text evidence="1">Belongs to the outer membrane factor (OMF) (TC 1.B.17) family.</text>
</comment>
<dbReference type="Pfam" id="PF02321">
    <property type="entry name" value="OEP"/>
    <property type="match status" value="1"/>
</dbReference>
<dbReference type="RefSeq" id="WP_044229814.1">
    <property type="nucleotide sequence ID" value="NZ_JBKAGJ010000032.1"/>
</dbReference>
<evidence type="ECO:0008006" key="5">
    <source>
        <dbReference type="Google" id="ProtNLM"/>
    </source>
</evidence>
<comment type="caution">
    <text evidence="3">The sequence shown here is derived from an EMBL/GenBank/DDBJ whole genome shotgun (WGS) entry which is preliminary data.</text>
</comment>
<dbReference type="Gene3D" id="1.20.1600.10">
    <property type="entry name" value="Outer membrane efflux proteins (OEP)"/>
    <property type="match status" value="1"/>
</dbReference>
<dbReference type="SUPFAM" id="SSF56954">
    <property type="entry name" value="Outer membrane efflux proteins (OEP)"/>
    <property type="match status" value="1"/>
</dbReference>
<reference evidence="3 4" key="1">
    <citation type="journal article" date="2014" name="Int. J. Syst. Evol. Microbiol.">
        <title>Phaeodactylibacter xiamenensis gen. nov., sp. nov., a member of the family Saprospiraceae isolated from the marine alga Phaeodactylum tricornutum.</title>
        <authorList>
            <person name="Chen Z.Jr."/>
            <person name="Lei X."/>
            <person name="Lai Q."/>
            <person name="Li Y."/>
            <person name="Zhang B."/>
            <person name="Zhang J."/>
            <person name="Zhang H."/>
            <person name="Yang L."/>
            <person name="Zheng W."/>
            <person name="Tian Y."/>
            <person name="Yu Z."/>
            <person name="Xu H.Jr."/>
            <person name="Zheng T."/>
        </authorList>
    </citation>
    <scope>NUCLEOTIDE SEQUENCE [LARGE SCALE GENOMIC DNA]</scope>
    <source>
        <strain evidence="3 4">KD52</strain>
    </source>
</reference>
<protein>
    <recommendedName>
        <fullName evidence="5">Transporter</fullName>
    </recommendedName>
</protein>
<keyword evidence="4" id="KW-1185">Reference proteome</keyword>
<dbReference type="InterPro" id="IPR010131">
    <property type="entry name" value="MdtP/NodT-like"/>
</dbReference>
<proteinExistence type="inferred from homology"/>
<dbReference type="GO" id="GO:0015562">
    <property type="term" value="F:efflux transmembrane transporter activity"/>
    <property type="evidence" value="ECO:0007669"/>
    <property type="project" value="InterPro"/>
</dbReference>
<feature type="signal peptide" evidence="2">
    <location>
        <begin position="1"/>
        <end position="26"/>
    </location>
</feature>
<organism evidence="3 4">
    <name type="scientific">Phaeodactylibacter xiamenensis</name>
    <dbReference type="NCBI Taxonomy" id="1524460"/>
    <lineage>
        <taxon>Bacteria</taxon>
        <taxon>Pseudomonadati</taxon>
        <taxon>Bacteroidota</taxon>
        <taxon>Saprospiria</taxon>
        <taxon>Saprospirales</taxon>
        <taxon>Haliscomenobacteraceae</taxon>
        <taxon>Phaeodactylibacter</taxon>
    </lineage>
</organism>
<evidence type="ECO:0000313" key="4">
    <source>
        <dbReference type="Proteomes" id="UP000029736"/>
    </source>
</evidence>
<keyword evidence="2" id="KW-0732">Signal</keyword>
<dbReference type="InterPro" id="IPR003423">
    <property type="entry name" value="OMP_efflux"/>
</dbReference>
<evidence type="ECO:0000256" key="2">
    <source>
        <dbReference type="SAM" id="SignalP"/>
    </source>
</evidence>
<evidence type="ECO:0000313" key="3">
    <source>
        <dbReference type="EMBL" id="KGE84949.1"/>
    </source>
</evidence>
<dbReference type="PANTHER" id="PTHR30203:SF24">
    <property type="entry name" value="BLR4935 PROTEIN"/>
    <property type="match status" value="1"/>
</dbReference>
<dbReference type="OrthoDB" id="1491654at2"/>
<gene>
    <name evidence="3" type="ORF">IX84_30475</name>
</gene>
<sequence length="408" mass="46333">MKTNASQILSFLLALLLQMLNTGTLAAQARFPVTLEEAMAIAQRNYPELKRDQKALEQLQSLMGTARPNNSTQLFMAGGMVDPDNPATGLHSAGFLKAFDWPGTTKMREEALREAVLLGNAELELTNWELRREVSKAYYQLIFTKNLQQHYREKQELMSRLVDLAQARFEFGETGKIPVLSATSKQKQASLEQKEAQKAYDLAHTLFNNWLHSDSVFYALPDSLPLPAPTPNWYVSGGHPHLLKKQQEVRLAEAHITRERSQLMPKILAGGQLQMINETLPFLGYQLGLSLPISRKAIQSRIEGAEKAVALQVAELDATERALENKRRELTTQFLAQRNLLEFSKKELLPLADEQIRSAESAYKSGAVDYHDYVVNLEQGLQTKLEWIYNLRDYHLLRLELEFLSGRR</sequence>
<dbReference type="STRING" id="1524460.IX84_30475"/>
<dbReference type="PANTHER" id="PTHR30203">
    <property type="entry name" value="OUTER MEMBRANE CATION EFFLUX PROTEIN"/>
    <property type="match status" value="1"/>
</dbReference>
<accession>A0A098RXN7</accession>
<feature type="chain" id="PRO_5001939535" description="Transporter" evidence="2">
    <location>
        <begin position="27"/>
        <end position="408"/>
    </location>
</feature>